<sequence>MDPRIPTAQKTGMRPLGTAMKPGTAMRGEFGFNAGQAANLKIVDRPVTKGGMMGISTKPQTQGRAIQDRGYFMTLLRNKISEIQNEIKVFKDKIEQIQQDNTTYNSLQKRFDDLIKEVRNLEGQLADYNLASDKQRSKTRPEEIHNMYQHIKLQNQRKADQLDEIFLERKRQEEEIQKLEMRIHEINQQAEQKITELDPEQRQEYENLLQENRQLNNDINLQRNELEEINIKLQQTESRLNIDSQKLKGKYLKEQIIELERKREDLELQLNEANLSFPEARDKLKARVAEDNALLAQTEKRTKEIQKNIDNYEKRIREINAELNGGAEREAQKQKYEIIYQKDKEMNDFIQNYQQFREREIEQINSIEQNIITLLENSSKILSLTGNLPSQADYTQIIGNFKFQEGMKENSENTLVMIEKQVETLKESLKQLETLEEKLAQKKEKQVKLLEQWNTDIDTKYNRIDQFKREFEQKEKRLLKDREELNGFKNQISEQLKNVTYDYNLKEKKLNMHESYPSYTEAEKKFSNCENQVNNLRNFIITKTKDMDYENIKEECKKLVDDINRAILKN</sequence>
<protein>
    <submittedName>
        <fullName evidence="2">Intraflagellar transporter-like protein, putative</fullName>
    </submittedName>
</protein>
<feature type="coiled-coil region" evidence="1">
    <location>
        <begin position="73"/>
        <end position="131"/>
    </location>
</feature>
<dbReference type="GO" id="GO:0005929">
    <property type="term" value="C:cilium"/>
    <property type="evidence" value="ECO:0007669"/>
    <property type="project" value="TreeGrafter"/>
</dbReference>
<dbReference type="GO" id="GO:0048487">
    <property type="term" value="F:beta-tubulin binding"/>
    <property type="evidence" value="ECO:0007669"/>
    <property type="project" value="InterPro"/>
</dbReference>
<evidence type="ECO:0000313" key="2">
    <source>
        <dbReference type="EMBL" id="EAS01313.2"/>
    </source>
</evidence>
<keyword evidence="1" id="KW-0175">Coiled coil</keyword>
<dbReference type="HOGENOM" id="CLU_027673_2_0_1"/>
<dbReference type="EMBL" id="GG662603">
    <property type="protein sequence ID" value="EAS01313.2"/>
    <property type="molecule type" value="Genomic_DNA"/>
</dbReference>
<evidence type="ECO:0000313" key="3">
    <source>
        <dbReference type="Proteomes" id="UP000009168"/>
    </source>
</evidence>
<proteinExistence type="predicted"/>
<feature type="coiled-coil region" evidence="1">
    <location>
        <begin position="519"/>
        <end position="569"/>
    </location>
</feature>
<dbReference type="InParanoid" id="I7LWB4"/>
<evidence type="ECO:0000256" key="1">
    <source>
        <dbReference type="SAM" id="Coils"/>
    </source>
</evidence>
<dbReference type="GO" id="GO:0035735">
    <property type="term" value="P:intraciliary transport involved in cilium assembly"/>
    <property type="evidence" value="ECO:0007669"/>
    <property type="project" value="TreeGrafter"/>
</dbReference>
<dbReference type="GeneID" id="7825252"/>
<dbReference type="PANTHER" id="PTHR31432">
    <property type="entry name" value="INTRAFLAGELLAR TRANSPORT PROTEIN 74 HOMOLOG"/>
    <property type="match status" value="1"/>
</dbReference>
<name>I7LWB4_TETTS</name>
<feature type="coiled-coil region" evidence="1">
    <location>
        <begin position="155"/>
        <end position="377"/>
    </location>
</feature>
<organism evidence="2 3">
    <name type="scientific">Tetrahymena thermophila (strain SB210)</name>
    <dbReference type="NCBI Taxonomy" id="312017"/>
    <lineage>
        <taxon>Eukaryota</taxon>
        <taxon>Sar</taxon>
        <taxon>Alveolata</taxon>
        <taxon>Ciliophora</taxon>
        <taxon>Intramacronucleata</taxon>
        <taxon>Oligohymenophorea</taxon>
        <taxon>Hymenostomatida</taxon>
        <taxon>Tetrahymenina</taxon>
        <taxon>Tetrahymenidae</taxon>
        <taxon>Tetrahymena</taxon>
    </lineage>
</organism>
<dbReference type="eggNOG" id="ENOG502QS4E">
    <property type="taxonomic scope" value="Eukaryota"/>
</dbReference>
<dbReference type="OMA" id="RYWEELM"/>
<feature type="coiled-coil region" evidence="1">
    <location>
        <begin position="408"/>
        <end position="491"/>
    </location>
</feature>
<keyword evidence="3" id="KW-1185">Reference proteome</keyword>
<dbReference type="InterPro" id="IPR029602">
    <property type="entry name" value="IFT74"/>
</dbReference>
<dbReference type="AlphaFoldDB" id="I7LWB4"/>
<dbReference type="Proteomes" id="UP000009168">
    <property type="component" value="Unassembled WGS sequence"/>
</dbReference>
<dbReference type="PANTHER" id="PTHR31432:SF0">
    <property type="entry name" value="INTRAFLAGELLAR TRANSPORT PROTEIN 74 HOMOLOG"/>
    <property type="match status" value="1"/>
</dbReference>
<dbReference type="STRING" id="312017.I7LWB4"/>
<reference evidence="3" key="1">
    <citation type="journal article" date="2006" name="PLoS Biol.">
        <title>Macronuclear genome sequence of the ciliate Tetrahymena thermophila, a model eukaryote.</title>
        <authorList>
            <person name="Eisen J.A."/>
            <person name="Coyne R.S."/>
            <person name="Wu M."/>
            <person name="Wu D."/>
            <person name="Thiagarajan M."/>
            <person name="Wortman J.R."/>
            <person name="Badger J.H."/>
            <person name="Ren Q."/>
            <person name="Amedeo P."/>
            <person name="Jones K.M."/>
            <person name="Tallon L.J."/>
            <person name="Delcher A.L."/>
            <person name="Salzberg S.L."/>
            <person name="Silva J.C."/>
            <person name="Haas B.J."/>
            <person name="Majoros W.H."/>
            <person name="Farzad M."/>
            <person name="Carlton J.M."/>
            <person name="Smith R.K. Jr."/>
            <person name="Garg J."/>
            <person name="Pearlman R.E."/>
            <person name="Karrer K.M."/>
            <person name="Sun L."/>
            <person name="Manning G."/>
            <person name="Elde N.C."/>
            <person name="Turkewitz A.P."/>
            <person name="Asai D.J."/>
            <person name="Wilkes D.E."/>
            <person name="Wang Y."/>
            <person name="Cai H."/>
            <person name="Collins K."/>
            <person name="Stewart B.A."/>
            <person name="Lee S.R."/>
            <person name="Wilamowska K."/>
            <person name="Weinberg Z."/>
            <person name="Ruzzo W.L."/>
            <person name="Wloga D."/>
            <person name="Gaertig J."/>
            <person name="Frankel J."/>
            <person name="Tsao C.-C."/>
            <person name="Gorovsky M.A."/>
            <person name="Keeling P.J."/>
            <person name="Waller R.F."/>
            <person name="Patron N.J."/>
            <person name="Cherry J.M."/>
            <person name="Stover N.A."/>
            <person name="Krieger C.J."/>
            <person name="del Toro C."/>
            <person name="Ryder H.F."/>
            <person name="Williamson S.C."/>
            <person name="Barbeau R.A."/>
            <person name="Hamilton E.P."/>
            <person name="Orias E."/>
        </authorList>
    </citation>
    <scope>NUCLEOTIDE SEQUENCE [LARGE SCALE GENOMIC DNA]</scope>
    <source>
        <strain evidence="3">SB210</strain>
    </source>
</reference>
<accession>I7LWB4</accession>
<dbReference type="GO" id="GO:0030992">
    <property type="term" value="C:intraciliary transport particle B"/>
    <property type="evidence" value="ECO:0007669"/>
    <property type="project" value="InterPro"/>
</dbReference>
<dbReference type="KEGG" id="tet:TTHERM_00149230"/>
<dbReference type="OrthoDB" id="444379at2759"/>
<dbReference type="RefSeq" id="XP_001021558.2">
    <property type="nucleotide sequence ID" value="XM_001021558.3"/>
</dbReference>
<gene>
    <name evidence="2" type="ORF">TTHERM_00149230</name>
</gene>